<keyword evidence="2" id="KW-1185">Reference proteome</keyword>
<proteinExistence type="predicted"/>
<sequence length="259" mass="29075">MSAIHSFTASPQEFQFLIKHLEANQIPYLSPNIIGFGISSTHLLSLAHRHDWYRTAIEQYDLASSLANKVSIVGHSMGGILATFVAMHRPLHHLILSGPGLYSAPGDLKYKRLLALPVISQLYIKIVPYLPKSIRKGRQTTSDTLDQTHTSTMFQYLAIPIHCVKEVFSAQNDVDIQHAQFNQLSIIYGQHDLTVDMNKLFKQLDNQDIPYQKANFENSAHNVLEDYDKDPCCQYIIHTLMETTPSKKAPATSKAATDG</sequence>
<dbReference type="PANTHER" id="PTHR43798:SF33">
    <property type="entry name" value="HYDROLASE, PUTATIVE (AFU_ORTHOLOGUE AFUA_2G14860)-RELATED"/>
    <property type="match status" value="1"/>
</dbReference>
<dbReference type="EMBL" id="CP038908">
    <property type="protein sequence ID" value="QGO06797.1"/>
    <property type="molecule type" value="Genomic_DNA"/>
</dbReference>
<dbReference type="Pfam" id="PF12146">
    <property type="entry name" value="Hydrolase_4"/>
    <property type="match status" value="1"/>
</dbReference>
<evidence type="ECO:0000313" key="1">
    <source>
        <dbReference type="EMBL" id="QGO06797.1"/>
    </source>
</evidence>
<dbReference type="SUPFAM" id="SSF53474">
    <property type="entry name" value="alpha/beta-Hydrolases"/>
    <property type="match status" value="1"/>
</dbReference>
<dbReference type="RefSeq" id="WP_054300465.1">
    <property type="nucleotide sequence ID" value="NZ_CP012413.1"/>
</dbReference>
<dbReference type="PANTHER" id="PTHR43798">
    <property type="entry name" value="MONOACYLGLYCEROL LIPASE"/>
    <property type="match status" value="1"/>
</dbReference>
<dbReference type="GO" id="GO:0016020">
    <property type="term" value="C:membrane"/>
    <property type="evidence" value="ECO:0007669"/>
    <property type="project" value="TreeGrafter"/>
</dbReference>
<dbReference type="InterPro" id="IPR050266">
    <property type="entry name" value="AB_hydrolase_sf"/>
</dbReference>
<dbReference type="InterPro" id="IPR022742">
    <property type="entry name" value="Hydrolase_4"/>
</dbReference>
<dbReference type="Proteomes" id="UP000422232">
    <property type="component" value="Chromosome"/>
</dbReference>
<accession>A0A9Q6LL68</accession>
<name>A0A9Q6LL68_PISSA</name>
<organism evidence="1 2">
    <name type="scientific">Piscirickettsia salmonis</name>
    <dbReference type="NCBI Taxonomy" id="1238"/>
    <lineage>
        <taxon>Bacteria</taxon>
        <taxon>Pseudomonadati</taxon>
        <taxon>Pseudomonadota</taxon>
        <taxon>Gammaproteobacteria</taxon>
        <taxon>Thiotrichales</taxon>
        <taxon>Piscirickettsiaceae</taxon>
        <taxon>Piscirickettsia</taxon>
    </lineage>
</organism>
<reference evidence="1 2" key="1">
    <citation type="submission" date="2019-04" db="EMBL/GenBank/DDBJ databases">
        <title>Complete genome sequencing of Piscirickettsia salmonis strain Psal-009.</title>
        <authorList>
            <person name="Schober I."/>
            <person name="Bunk B."/>
            <person name="Sproer C."/>
            <person name="Carril G.P."/>
            <person name="Riedel T."/>
            <person name="Flores-Herrera P.A."/>
            <person name="Nourdin-Galindo G."/>
            <person name="Marshall S.H."/>
            <person name="Overmann J."/>
        </authorList>
    </citation>
    <scope>NUCLEOTIDE SEQUENCE [LARGE SCALE GENOMIC DNA]</scope>
    <source>
        <strain evidence="1 2">Psal-009</strain>
    </source>
</reference>
<evidence type="ECO:0000313" key="2">
    <source>
        <dbReference type="Proteomes" id="UP000422232"/>
    </source>
</evidence>
<protein>
    <submittedName>
        <fullName evidence="1">2-succinyl-6-hydroxy-2, 4-cyclohexadiene-1-carboxylate synthase</fullName>
    </submittedName>
</protein>
<gene>
    <name evidence="1" type="ORF">Psal009_02725</name>
</gene>
<dbReference type="AlphaFoldDB" id="A0A9Q6LL68"/>
<dbReference type="Gene3D" id="3.40.50.1820">
    <property type="entry name" value="alpha/beta hydrolase"/>
    <property type="match status" value="1"/>
</dbReference>
<dbReference type="InterPro" id="IPR029058">
    <property type="entry name" value="AB_hydrolase_fold"/>
</dbReference>